<dbReference type="InterPro" id="IPR001387">
    <property type="entry name" value="Cro/C1-type_HTH"/>
</dbReference>
<dbReference type="KEGG" id="hth:HTH_0897"/>
<evidence type="ECO:0000313" key="8">
    <source>
        <dbReference type="Proteomes" id="UP000002574"/>
    </source>
</evidence>
<dbReference type="CDD" id="cd00093">
    <property type="entry name" value="HTH_XRE"/>
    <property type="match status" value="1"/>
</dbReference>
<dbReference type="InterPro" id="IPR010982">
    <property type="entry name" value="Lambda_DNA-bd_dom_sf"/>
</dbReference>
<name>D3DHQ4_HYDTT</name>
<dbReference type="GO" id="GO:0016020">
    <property type="term" value="C:membrane"/>
    <property type="evidence" value="ECO:0007669"/>
    <property type="project" value="InterPro"/>
</dbReference>
<dbReference type="AlphaFoldDB" id="D3DHQ4"/>
<evidence type="ECO:0000256" key="5">
    <source>
        <dbReference type="ARBA" id="ARBA00023163"/>
    </source>
</evidence>
<keyword evidence="3" id="KW-0805">Transcription regulation</keyword>
<keyword evidence="1" id="KW-0645">Protease</keyword>
<dbReference type="GO" id="GO:0004252">
    <property type="term" value="F:serine-type endopeptidase activity"/>
    <property type="evidence" value="ECO:0007669"/>
    <property type="project" value="InterPro"/>
</dbReference>
<evidence type="ECO:0000256" key="4">
    <source>
        <dbReference type="ARBA" id="ARBA00023125"/>
    </source>
</evidence>
<keyword evidence="4" id="KW-0238">DNA-binding</keyword>
<dbReference type="SMART" id="SM00530">
    <property type="entry name" value="HTH_XRE"/>
    <property type="match status" value="1"/>
</dbReference>
<dbReference type="Pfam" id="PF00717">
    <property type="entry name" value="Peptidase_S24"/>
    <property type="match status" value="1"/>
</dbReference>
<dbReference type="Pfam" id="PF01381">
    <property type="entry name" value="HTH_3"/>
    <property type="match status" value="1"/>
</dbReference>
<protein>
    <submittedName>
        <fullName evidence="7">Putative prophage repressor</fullName>
    </submittedName>
</protein>
<dbReference type="EMBL" id="AP011112">
    <property type="protein sequence ID" value="BAI69356.1"/>
    <property type="molecule type" value="Genomic_DNA"/>
</dbReference>
<keyword evidence="8" id="KW-1185">Reference proteome</keyword>
<dbReference type="Proteomes" id="UP000002574">
    <property type="component" value="Chromosome"/>
</dbReference>
<dbReference type="SUPFAM" id="SSF51306">
    <property type="entry name" value="LexA/Signal peptidase"/>
    <property type="match status" value="1"/>
</dbReference>
<dbReference type="Gene3D" id="2.10.109.10">
    <property type="entry name" value="Umud Fragment, subunit A"/>
    <property type="match status" value="1"/>
</dbReference>
<dbReference type="PANTHER" id="PTHR40661:SF3">
    <property type="entry name" value="FELS-1 PROPHAGE TRANSCRIPTIONAL REGULATOR"/>
    <property type="match status" value="1"/>
</dbReference>
<keyword evidence="5" id="KW-0804">Transcription</keyword>
<evidence type="ECO:0000256" key="1">
    <source>
        <dbReference type="ARBA" id="ARBA00022670"/>
    </source>
</evidence>
<proteinExistence type="predicted"/>
<gene>
    <name evidence="7" type="ordered locus">HTH_0897</name>
</gene>
<evidence type="ECO:0000256" key="2">
    <source>
        <dbReference type="ARBA" id="ARBA00022801"/>
    </source>
</evidence>
<dbReference type="eggNOG" id="COG1974">
    <property type="taxonomic scope" value="Bacteria"/>
</dbReference>
<dbReference type="PANTHER" id="PTHR40661">
    <property type="match status" value="1"/>
</dbReference>
<dbReference type="GO" id="GO:0006508">
    <property type="term" value="P:proteolysis"/>
    <property type="evidence" value="ECO:0007669"/>
    <property type="project" value="UniProtKB-KW"/>
</dbReference>
<feature type="domain" description="HTH cro/C1-type" evidence="6">
    <location>
        <begin position="16"/>
        <end position="70"/>
    </location>
</feature>
<dbReference type="GO" id="GO:0003677">
    <property type="term" value="F:DNA binding"/>
    <property type="evidence" value="ECO:0007669"/>
    <property type="project" value="UniProtKB-KW"/>
</dbReference>
<dbReference type="InterPro" id="IPR039418">
    <property type="entry name" value="LexA-like"/>
</dbReference>
<keyword evidence="2" id="KW-0378">Hydrolase</keyword>
<dbReference type="SUPFAM" id="SSF47413">
    <property type="entry name" value="lambda repressor-like DNA-binding domains"/>
    <property type="match status" value="1"/>
</dbReference>
<organism evidence="7 8">
    <name type="scientific">Hydrogenobacter thermophilus (strain DSM 6534 / IAM 12695 / TK-6)</name>
    <dbReference type="NCBI Taxonomy" id="608538"/>
    <lineage>
        <taxon>Bacteria</taxon>
        <taxon>Pseudomonadati</taxon>
        <taxon>Aquificota</taxon>
        <taxon>Aquificia</taxon>
        <taxon>Aquificales</taxon>
        <taxon>Aquificaceae</taxon>
        <taxon>Hydrogenobacter</taxon>
    </lineage>
</organism>
<evidence type="ECO:0000313" key="7">
    <source>
        <dbReference type="EMBL" id="BAI69356.1"/>
    </source>
</evidence>
<dbReference type="CDD" id="cd06529">
    <property type="entry name" value="S24_LexA-like"/>
    <property type="match status" value="1"/>
</dbReference>
<evidence type="ECO:0000259" key="6">
    <source>
        <dbReference type="PROSITE" id="PS50943"/>
    </source>
</evidence>
<dbReference type="STRING" id="608538.HTH_0897"/>
<dbReference type="InterPro" id="IPR036286">
    <property type="entry name" value="LexA/Signal_pep-like_sf"/>
</dbReference>
<dbReference type="PROSITE" id="PS50943">
    <property type="entry name" value="HTH_CROC1"/>
    <property type="match status" value="1"/>
</dbReference>
<sequence length="235" mass="25965">MQHCTSGEAGNIHNRLRYLRKTLGLSQEEFGERIGKSLRTIQYWEAGTVQIPDTALKLIASTFGVSYEWLKTGQGEMWGREKLSLEEIIEREQRKLLESKIKVPVVGKAGAGFPHSPSDIEVIGVVFVSKSPYLKEGKIFAVQVSGDSMHPALTEGDYVVFQTYEGDGSDIPNGKIVVVRNHSGELLVKRLLKMNGTVLLAGDNPKYPPIFPQQAEAEGLRIVGVAVKILKEFEA</sequence>
<reference evidence="7 8" key="1">
    <citation type="journal article" date="2010" name="J. Bacteriol.">
        <title>Complete genome sequence of the thermophilic, obligately chemolithoautotrophic hydrogen-oxidizing bacterium Hydrogenobacter thermophilus TK-6.</title>
        <authorList>
            <person name="Arai H."/>
            <person name="Kanbe H."/>
            <person name="Ishii M."/>
            <person name="Igarashi Y."/>
        </authorList>
    </citation>
    <scope>NUCLEOTIDE SEQUENCE [LARGE SCALE GENOMIC DNA]</scope>
    <source>
        <strain evidence="8">DSM 6534 / IAM 12695 / TK-6 [Tokyo]</strain>
    </source>
</reference>
<dbReference type="Gene3D" id="1.10.260.40">
    <property type="entry name" value="lambda repressor-like DNA-binding domains"/>
    <property type="match status" value="1"/>
</dbReference>
<dbReference type="InterPro" id="IPR015927">
    <property type="entry name" value="Peptidase_S24_S26A/B/C"/>
</dbReference>
<dbReference type="RefSeq" id="WP_012963536.1">
    <property type="nucleotide sequence ID" value="NC_017161.1"/>
</dbReference>
<accession>D3DHQ4</accession>
<dbReference type="InterPro" id="IPR019756">
    <property type="entry name" value="Pept_S26A_signal_pept_1_Ser-AS"/>
</dbReference>
<evidence type="ECO:0000256" key="3">
    <source>
        <dbReference type="ARBA" id="ARBA00023015"/>
    </source>
</evidence>
<dbReference type="PROSITE" id="PS00501">
    <property type="entry name" value="SPASE_I_1"/>
    <property type="match status" value="1"/>
</dbReference>